<sequence>MTVICPKCSHVRPPDATNPDWQCPACGICYAKFQKPGAEPVRPARETYVHADQGWNLGWLFKAILLVALGWGLNAAIERRSKAVPDAEAVVAEERESESSTGGGAGVAIANTALQVSGADTGMLKSLSGRLEKACARNKYNLSESACIARLHEREDLCATATAQRYPGQIGDTDRMQLITKAYVGCIFEN</sequence>
<evidence type="ECO:0000313" key="2">
    <source>
        <dbReference type="EMBL" id="MYN09208.1"/>
    </source>
</evidence>
<name>A0A7X4KNG6_9BURK</name>
<dbReference type="CDD" id="cd00350">
    <property type="entry name" value="rubredoxin_like"/>
    <property type="match status" value="1"/>
</dbReference>
<keyword evidence="1" id="KW-1133">Transmembrane helix</keyword>
<keyword evidence="1" id="KW-0812">Transmembrane</keyword>
<dbReference type="EMBL" id="WWCU01000021">
    <property type="protein sequence ID" value="MYN09208.1"/>
    <property type="molecule type" value="Genomic_DNA"/>
</dbReference>
<organism evidence="2 3">
    <name type="scientific">Pseudoduganella aquatica</name>
    <dbReference type="NCBI Taxonomy" id="2660641"/>
    <lineage>
        <taxon>Bacteria</taxon>
        <taxon>Pseudomonadati</taxon>
        <taxon>Pseudomonadota</taxon>
        <taxon>Betaproteobacteria</taxon>
        <taxon>Burkholderiales</taxon>
        <taxon>Oxalobacteraceae</taxon>
        <taxon>Telluria group</taxon>
        <taxon>Pseudoduganella</taxon>
    </lineage>
</organism>
<proteinExistence type="predicted"/>
<dbReference type="AlphaFoldDB" id="A0A7X4KNG6"/>
<evidence type="ECO:0000256" key="1">
    <source>
        <dbReference type="SAM" id="Phobius"/>
    </source>
</evidence>
<gene>
    <name evidence="2" type="ORF">GTP77_17940</name>
</gene>
<dbReference type="RefSeq" id="WP_161073519.1">
    <property type="nucleotide sequence ID" value="NZ_WWCU01000021.1"/>
</dbReference>
<dbReference type="Proteomes" id="UP000450676">
    <property type="component" value="Unassembled WGS sequence"/>
</dbReference>
<protein>
    <submittedName>
        <fullName evidence="2">Uncharacterized protein</fullName>
    </submittedName>
</protein>
<evidence type="ECO:0000313" key="3">
    <source>
        <dbReference type="Proteomes" id="UP000450676"/>
    </source>
</evidence>
<keyword evidence="3" id="KW-1185">Reference proteome</keyword>
<comment type="caution">
    <text evidence="2">The sequence shown here is derived from an EMBL/GenBank/DDBJ whole genome shotgun (WGS) entry which is preliminary data.</text>
</comment>
<accession>A0A7X4KNG6</accession>
<keyword evidence="1" id="KW-0472">Membrane</keyword>
<reference evidence="2 3" key="1">
    <citation type="submission" date="2019-12" db="EMBL/GenBank/DDBJ databases">
        <title>Novel species isolated from a subtropical stream in China.</title>
        <authorList>
            <person name="Lu H."/>
        </authorList>
    </citation>
    <scope>NUCLEOTIDE SEQUENCE [LARGE SCALE GENOMIC DNA]</scope>
    <source>
        <strain evidence="2 3">FT127W</strain>
    </source>
</reference>
<feature type="transmembrane region" description="Helical" evidence="1">
    <location>
        <begin position="59"/>
        <end position="77"/>
    </location>
</feature>